<accession>A0A9D7SIX9</accession>
<organism evidence="1 2">
    <name type="scientific">Candidatus Geothrix skivensis</name>
    <dbReference type="NCBI Taxonomy" id="2954439"/>
    <lineage>
        <taxon>Bacteria</taxon>
        <taxon>Pseudomonadati</taxon>
        <taxon>Acidobacteriota</taxon>
        <taxon>Holophagae</taxon>
        <taxon>Holophagales</taxon>
        <taxon>Holophagaceae</taxon>
        <taxon>Geothrix</taxon>
    </lineage>
</organism>
<dbReference type="Pfam" id="PF07103">
    <property type="entry name" value="DUF1365"/>
    <property type="match status" value="1"/>
</dbReference>
<feature type="non-terminal residue" evidence="1">
    <location>
        <position position="1"/>
    </location>
</feature>
<reference evidence="1" key="1">
    <citation type="submission" date="2020-10" db="EMBL/GenBank/DDBJ databases">
        <title>Connecting structure to function with the recovery of over 1000 high-quality activated sludge metagenome-assembled genomes encoding full-length rRNA genes using long-read sequencing.</title>
        <authorList>
            <person name="Singleton C.M."/>
            <person name="Petriglieri F."/>
            <person name="Kristensen J.M."/>
            <person name="Kirkegaard R.H."/>
            <person name="Michaelsen T.Y."/>
            <person name="Andersen M.H."/>
            <person name="Karst S.M."/>
            <person name="Dueholm M.S."/>
            <person name="Nielsen P.H."/>
            <person name="Albertsen M."/>
        </authorList>
    </citation>
    <scope>NUCLEOTIDE SEQUENCE</scope>
    <source>
        <strain evidence="1">Skiv_18-Q3-R9-52_MAXAC.067</strain>
    </source>
</reference>
<proteinExistence type="predicted"/>
<dbReference type="InterPro" id="IPR010775">
    <property type="entry name" value="DUF1365"/>
</dbReference>
<dbReference type="PANTHER" id="PTHR33973">
    <property type="entry name" value="OS07G0153300 PROTEIN"/>
    <property type="match status" value="1"/>
</dbReference>
<name>A0A9D7SIX9_9BACT</name>
<comment type="caution">
    <text evidence="1">The sequence shown here is derived from an EMBL/GenBank/DDBJ whole genome shotgun (WGS) entry which is preliminary data.</text>
</comment>
<evidence type="ECO:0000313" key="1">
    <source>
        <dbReference type="EMBL" id="MBK9796811.1"/>
    </source>
</evidence>
<evidence type="ECO:0000313" key="2">
    <source>
        <dbReference type="Proteomes" id="UP000886657"/>
    </source>
</evidence>
<gene>
    <name evidence="1" type="ORF">IPP58_09995</name>
</gene>
<protein>
    <submittedName>
        <fullName evidence="1">DUF1365 domain-containing protein</fullName>
    </submittedName>
</protein>
<dbReference type="PANTHER" id="PTHR33973:SF4">
    <property type="entry name" value="OS07G0153300 PROTEIN"/>
    <property type="match status" value="1"/>
</dbReference>
<dbReference type="EMBL" id="JADKIO010000006">
    <property type="protein sequence ID" value="MBK9796811.1"/>
    <property type="molecule type" value="Genomic_DNA"/>
</dbReference>
<dbReference type="AlphaFoldDB" id="A0A9D7SIX9"/>
<sequence>RVVSAPEPAIYVGEVRHRRLKPKAHAFTYPLFMAFLDVDRIPELCRASPFLSYGRWNWAAFHEEDQFGDPSMPLRERLRRDAEAKGHALPDGPIYLLTHLRYLGICFNPVSYFYCHDREGRLALIMAQVSNTPWRERHTYWMPVAEGRQGPGGVSFDVPKAFHVSPFMPMDCRYRWAFNTPGATLRVHIAEFDCLDLFFDATLILEKRPWTAGILLKTLVQFPWMTLKVLAAIHWEAFWLWIKRVPVFTHPGPAISQTPPPPSPSGSS</sequence>
<dbReference type="Proteomes" id="UP000886657">
    <property type="component" value="Unassembled WGS sequence"/>
</dbReference>